<gene>
    <name evidence="5" type="ORF">IWQ62_003839</name>
</gene>
<keyword evidence="2" id="KW-0677">Repeat</keyword>
<evidence type="ECO:0000313" key="5">
    <source>
        <dbReference type="EMBL" id="KAJ1961517.1"/>
    </source>
</evidence>
<feature type="region of interest" description="Disordered" evidence="3">
    <location>
        <begin position="719"/>
        <end position="764"/>
    </location>
</feature>
<evidence type="ECO:0000313" key="6">
    <source>
        <dbReference type="Proteomes" id="UP001150925"/>
    </source>
</evidence>
<evidence type="ECO:0000256" key="3">
    <source>
        <dbReference type="SAM" id="MobiDB-lite"/>
    </source>
</evidence>
<feature type="transmembrane region" description="Helical" evidence="4">
    <location>
        <begin position="406"/>
        <end position="429"/>
    </location>
</feature>
<evidence type="ECO:0000256" key="1">
    <source>
        <dbReference type="ARBA" id="ARBA00022441"/>
    </source>
</evidence>
<protein>
    <submittedName>
        <fullName evidence="5">Uncharacterized protein</fullName>
    </submittedName>
</protein>
<dbReference type="PANTHER" id="PTHR46093:SF18">
    <property type="entry name" value="FIBRONECTIN TYPE-III DOMAIN-CONTAINING PROTEIN"/>
    <property type="match status" value="1"/>
</dbReference>
<organism evidence="5 6">
    <name type="scientific">Dispira parvispora</name>
    <dbReference type="NCBI Taxonomy" id="1520584"/>
    <lineage>
        <taxon>Eukaryota</taxon>
        <taxon>Fungi</taxon>
        <taxon>Fungi incertae sedis</taxon>
        <taxon>Zoopagomycota</taxon>
        <taxon>Kickxellomycotina</taxon>
        <taxon>Dimargaritomycetes</taxon>
        <taxon>Dimargaritales</taxon>
        <taxon>Dimargaritaceae</taxon>
        <taxon>Dispira</taxon>
    </lineage>
</organism>
<reference evidence="5" key="1">
    <citation type="submission" date="2022-07" db="EMBL/GenBank/DDBJ databases">
        <title>Phylogenomic reconstructions and comparative analyses of Kickxellomycotina fungi.</title>
        <authorList>
            <person name="Reynolds N.K."/>
            <person name="Stajich J.E."/>
            <person name="Barry K."/>
            <person name="Grigoriev I.V."/>
            <person name="Crous P."/>
            <person name="Smith M.E."/>
        </authorList>
    </citation>
    <scope>NUCLEOTIDE SEQUENCE</scope>
    <source>
        <strain evidence="5">RSA 1196</strain>
    </source>
</reference>
<feature type="compositionally biased region" description="Polar residues" evidence="3">
    <location>
        <begin position="874"/>
        <end position="895"/>
    </location>
</feature>
<feature type="region of interest" description="Disordered" evidence="3">
    <location>
        <begin position="607"/>
        <end position="653"/>
    </location>
</feature>
<keyword evidence="6" id="KW-1185">Reference proteome</keyword>
<keyword evidence="4" id="KW-0472">Membrane</keyword>
<feature type="compositionally biased region" description="Polar residues" evidence="3">
    <location>
        <begin position="923"/>
        <end position="935"/>
    </location>
</feature>
<feature type="compositionally biased region" description="Polar residues" evidence="3">
    <location>
        <begin position="454"/>
        <end position="481"/>
    </location>
</feature>
<dbReference type="Proteomes" id="UP001150925">
    <property type="component" value="Unassembled WGS sequence"/>
</dbReference>
<feature type="region of interest" description="Disordered" evidence="3">
    <location>
        <begin position="550"/>
        <end position="589"/>
    </location>
</feature>
<feature type="region of interest" description="Disordered" evidence="3">
    <location>
        <begin position="834"/>
        <end position="951"/>
    </location>
</feature>
<keyword evidence="4" id="KW-1133">Transmembrane helix</keyword>
<proteinExistence type="predicted"/>
<feature type="region of interest" description="Disordered" evidence="3">
    <location>
        <begin position="437"/>
        <end position="497"/>
    </location>
</feature>
<feature type="compositionally biased region" description="Polar residues" evidence="3">
    <location>
        <begin position="557"/>
        <end position="566"/>
    </location>
</feature>
<evidence type="ECO:0000256" key="2">
    <source>
        <dbReference type="ARBA" id="ARBA00022737"/>
    </source>
</evidence>
<sequence length="951" mass="104088">MTSSASNETTVEEDSSTIQGRIRHQAIYIDRHLYVIGGCLDTTTAYCDYSQNVLTLDFSTQEGSKFNTENPPWEKSPDPSNGGALVPVVYGHSLTAINVQLDDASLLTIGGIPQVTSGSNSHGDEGEKTKGDPSNASVTGLQLMRRVVSERLTWRNETDSLQSLDMEARVAHTSVWSSHQQKLVVFGGVNAAGKNINGIRDDLLVLDTKEKSWNVLDLPENLGPKRTQHAAAMLNSTHMAVLGGTENGNLVAMDTVPLLNMENMRWSALKVNGNPPAPRRMHTAVTVGEKIVLYGGADASFEAAYADVFTLAHNHDKDQWEWTQHKLPKLPHGRYGHAATVVGKYMVVTFGTIAVVKGKKSSETPGEILVLDTNKMEFIPEFSLSEAWDGAPSLDPSLKGKRMSTATIVGIVFAVVLVVGFLGLMLYYYCFSASSSRKQGESSSFPFWPRRNRPTASDGKNTSVTGMNNLRNETKVTSGGHQPTEPPHDQRRSTQRKHLSDIILPLDTTGLRRTWEKSTPEGDEFERIDLSRNSSWGHREGDIIWVSEKDGAEVSYPQPTRRLSWTSDDETSPEEPPWQQGDQPSTQTFHRISPRAGVTAEGVLVKLSPDPLTPKGIPPRPPPLVDNGSDGRTGVDHEPTPDGSSPTLPQLPFGRESRSLSIYQVFPWLPRNRASVTEGETLGAIQPKRKSLRWFKTGDPTPGGQFNLDWMTYPLEEPPTAVSRPDSLRRSRTSLVSSRASGWSAMGGHPGQRGSRKHPGTPVGEADLEAWASAVTQRQHAERQIWADVLESSRSGSAEELSMGSGTECPSEDDKRVAAVNQAYQEMLRQCPAPTVDPTLTHATQSKDQKGRLDPASVRTHALEDSGSMATLKAGSNTSLMNSTGGESSNSTVQLQAIHHFPQSHMLPRTSRSLKQDPVTPLDPSNHNLNRSRSNPIDEFRPPLTIINPDH</sequence>
<dbReference type="EMBL" id="JANBPY010001123">
    <property type="protein sequence ID" value="KAJ1961517.1"/>
    <property type="molecule type" value="Genomic_DNA"/>
</dbReference>
<name>A0A9W8AU30_9FUNG</name>
<dbReference type="Gene3D" id="2.120.10.80">
    <property type="entry name" value="Kelch-type beta propeller"/>
    <property type="match status" value="2"/>
</dbReference>
<comment type="caution">
    <text evidence="5">The sequence shown here is derived from an EMBL/GenBank/DDBJ whole genome shotgun (WGS) entry which is preliminary data.</text>
</comment>
<dbReference type="InterPro" id="IPR015915">
    <property type="entry name" value="Kelch-typ_b-propeller"/>
</dbReference>
<dbReference type="Pfam" id="PF24681">
    <property type="entry name" value="Kelch_KLHDC2_KLHL20_DRC7"/>
    <property type="match status" value="1"/>
</dbReference>
<dbReference type="OrthoDB" id="432528at2759"/>
<dbReference type="AlphaFoldDB" id="A0A9W8AU30"/>
<keyword evidence="4" id="KW-0812">Transmembrane</keyword>
<feature type="compositionally biased region" description="Polar residues" evidence="3">
    <location>
        <begin position="580"/>
        <end position="589"/>
    </location>
</feature>
<dbReference type="SUPFAM" id="SSF117281">
    <property type="entry name" value="Kelch motif"/>
    <property type="match status" value="2"/>
</dbReference>
<feature type="region of interest" description="Disordered" evidence="3">
    <location>
        <begin position="114"/>
        <end position="137"/>
    </location>
</feature>
<accession>A0A9W8AU30</accession>
<evidence type="ECO:0000256" key="4">
    <source>
        <dbReference type="SAM" id="Phobius"/>
    </source>
</evidence>
<feature type="compositionally biased region" description="Basic and acidic residues" evidence="3">
    <location>
        <begin position="122"/>
        <end position="131"/>
    </location>
</feature>
<dbReference type="PANTHER" id="PTHR46093">
    <property type="entry name" value="ACYL-COA-BINDING DOMAIN-CONTAINING PROTEIN 5"/>
    <property type="match status" value="1"/>
</dbReference>
<keyword evidence="1" id="KW-0880">Kelch repeat</keyword>